<keyword evidence="5" id="KW-0547">Nucleotide-binding</keyword>
<dbReference type="Gene3D" id="1.20.1560.10">
    <property type="entry name" value="ABC transporter type 1, transmembrane domain"/>
    <property type="match status" value="1"/>
</dbReference>
<dbReference type="Pfam" id="PF00664">
    <property type="entry name" value="ABC_membrane"/>
    <property type="match status" value="1"/>
</dbReference>
<gene>
    <name evidence="12" type="ORF">CJ255_05855</name>
</gene>
<feature type="domain" description="ABC transporter" evidence="10">
    <location>
        <begin position="343"/>
        <end position="580"/>
    </location>
</feature>
<keyword evidence="13" id="KW-1185">Reference proteome</keyword>
<comment type="caution">
    <text evidence="12">The sequence shown here is derived from an EMBL/GenBank/DDBJ whole genome shotgun (WGS) entry which is preliminary data.</text>
</comment>
<evidence type="ECO:0000256" key="9">
    <source>
        <dbReference type="SAM" id="Phobius"/>
    </source>
</evidence>
<dbReference type="InterPro" id="IPR017871">
    <property type="entry name" value="ABC_transporter-like_CS"/>
</dbReference>
<dbReference type="PROSITE" id="PS50929">
    <property type="entry name" value="ABC_TM1F"/>
    <property type="match status" value="1"/>
</dbReference>
<dbReference type="Proteomes" id="UP000220527">
    <property type="component" value="Unassembled WGS sequence"/>
</dbReference>
<feature type="transmembrane region" description="Helical" evidence="9">
    <location>
        <begin position="56"/>
        <end position="76"/>
    </location>
</feature>
<dbReference type="FunFam" id="3.40.50.300:FF:000221">
    <property type="entry name" value="Multidrug ABC transporter ATP-binding protein"/>
    <property type="match status" value="1"/>
</dbReference>
<evidence type="ECO:0000313" key="12">
    <source>
        <dbReference type="EMBL" id="PDW03987.1"/>
    </source>
</evidence>
<comment type="subcellular location">
    <subcellularLocation>
        <location evidence="1">Cell membrane</location>
        <topology evidence="1">Multi-pass membrane protein</topology>
    </subcellularLocation>
</comment>
<organism evidence="12 13">
    <name type="scientific">Candidatus Viridilinea mediisalina</name>
    <dbReference type="NCBI Taxonomy" id="2024553"/>
    <lineage>
        <taxon>Bacteria</taxon>
        <taxon>Bacillati</taxon>
        <taxon>Chloroflexota</taxon>
        <taxon>Chloroflexia</taxon>
        <taxon>Chloroflexales</taxon>
        <taxon>Chloroflexineae</taxon>
        <taxon>Oscillochloridaceae</taxon>
        <taxon>Candidatus Viridilinea</taxon>
    </lineage>
</organism>
<evidence type="ECO:0000256" key="6">
    <source>
        <dbReference type="ARBA" id="ARBA00022840"/>
    </source>
</evidence>
<keyword evidence="6" id="KW-0067">ATP-binding</keyword>
<keyword evidence="7 9" id="KW-1133">Transmembrane helix</keyword>
<keyword evidence="2" id="KW-0813">Transport</keyword>
<dbReference type="InterPro" id="IPR039421">
    <property type="entry name" value="Type_1_exporter"/>
</dbReference>
<keyword evidence="4 9" id="KW-0812">Transmembrane</keyword>
<feature type="transmembrane region" description="Helical" evidence="9">
    <location>
        <begin position="236"/>
        <end position="261"/>
    </location>
</feature>
<dbReference type="PANTHER" id="PTHR43394">
    <property type="entry name" value="ATP-DEPENDENT PERMEASE MDL1, MITOCHONDRIAL"/>
    <property type="match status" value="1"/>
</dbReference>
<dbReference type="InterPro" id="IPR011527">
    <property type="entry name" value="ABC1_TM_dom"/>
</dbReference>
<dbReference type="PANTHER" id="PTHR43394:SF1">
    <property type="entry name" value="ATP-BINDING CASSETTE SUB-FAMILY B MEMBER 10, MITOCHONDRIAL"/>
    <property type="match status" value="1"/>
</dbReference>
<evidence type="ECO:0000259" key="11">
    <source>
        <dbReference type="PROSITE" id="PS50929"/>
    </source>
</evidence>
<dbReference type="PROSITE" id="PS50893">
    <property type="entry name" value="ABC_TRANSPORTER_2"/>
    <property type="match status" value="1"/>
</dbReference>
<dbReference type="InterPro" id="IPR036640">
    <property type="entry name" value="ABC1_TM_sf"/>
</dbReference>
<evidence type="ECO:0000256" key="4">
    <source>
        <dbReference type="ARBA" id="ARBA00022692"/>
    </source>
</evidence>
<dbReference type="GO" id="GO:0005524">
    <property type="term" value="F:ATP binding"/>
    <property type="evidence" value="ECO:0007669"/>
    <property type="project" value="UniProtKB-KW"/>
</dbReference>
<evidence type="ECO:0000259" key="10">
    <source>
        <dbReference type="PROSITE" id="PS50893"/>
    </source>
</evidence>
<dbReference type="Pfam" id="PF00005">
    <property type="entry name" value="ABC_tran"/>
    <property type="match status" value="1"/>
</dbReference>
<feature type="transmembrane region" description="Helical" evidence="9">
    <location>
        <begin position="130"/>
        <end position="153"/>
    </location>
</feature>
<feature type="transmembrane region" description="Helical" evidence="9">
    <location>
        <begin position="281"/>
        <end position="300"/>
    </location>
</feature>
<dbReference type="GO" id="GO:0015421">
    <property type="term" value="F:ABC-type oligopeptide transporter activity"/>
    <property type="evidence" value="ECO:0007669"/>
    <property type="project" value="TreeGrafter"/>
</dbReference>
<evidence type="ECO:0000256" key="3">
    <source>
        <dbReference type="ARBA" id="ARBA00022475"/>
    </source>
</evidence>
<dbReference type="InterPro" id="IPR027417">
    <property type="entry name" value="P-loop_NTPase"/>
</dbReference>
<dbReference type="InterPro" id="IPR003439">
    <property type="entry name" value="ABC_transporter-like_ATP-bd"/>
</dbReference>
<name>A0A2A6RLP6_9CHLR</name>
<dbReference type="EMBL" id="NQWI01000017">
    <property type="protein sequence ID" value="PDW03987.1"/>
    <property type="molecule type" value="Genomic_DNA"/>
</dbReference>
<evidence type="ECO:0000313" key="13">
    <source>
        <dbReference type="Proteomes" id="UP000220527"/>
    </source>
</evidence>
<dbReference type="Gene3D" id="3.40.50.300">
    <property type="entry name" value="P-loop containing nucleotide triphosphate hydrolases"/>
    <property type="match status" value="1"/>
</dbReference>
<keyword evidence="3" id="KW-1003">Cell membrane</keyword>
<reference evidence="13" key="1">
    <citation type="submission" date="2017-08" db="EMBL/GenBank/DDBJ databases">
        <authorList>
            <person name="Grouzdev D.S."/>
            <person name="Gaisin V.A."/>
            <person name="Rysina M.S."/>
            <person name="Gorlenko V.M."/>
        </authorList>
    </citation>
    <scope>NUCLEOTIDE SEQUENCE [LARGE SCALE GENOMIC DNA]</scope>
    <source>
        <strain evidence="13">Kir15-3F</strain>
    </source>
</reference>
<proteinExistence type="predicted"/>
<evidence type="ECO:0000256" key="5">
    <source>
        <dbReference type="ARBA" id="ARBA00022741"/>
    </source>
</evidence>
<sequence length="590" mass="64280">MNHLRHLWPYLVRYRRAMLAGLLCAALGAGVSTLAPLVLRLAVDELTTAGVLPTQLLHYGALLLLIALADGSFKFIQRMLIAGASYEIEHDLRRDLFEHYLRLDQAFFSQHHTGDLMARATNDLSSVRQLLGPGISGTATALLTFGAAAILMLLMHSTLALVVLLLLPMTTLVFVLVGNRMRRIFTKVQDQFGLLSTRVQENFSGIRTIKAYGQEEAELAVFAADNAHYRQLNLRYVLLSGALWPTMLLCLGAVAALTLFVGGRLVVAGELTLGQLVQFNAYVGLLTFPVLMLGWVVSLYQQAAASMGRLVEIFQGKPAIVNPPTPQPLPTPRGAVTFDQVGVRFAEQQPGLAGLQRPTWMLRDISFHIPPGGSLAIVGATGSGKTTLVNLLARVRDPDAGQVLLDGYDLRSLDLADLRRAVGYVPQETFLFSVALRENVAFGVQQVEEQTLEHALHVSRLVNDLEQFPDGIDTLVGERGVTLSGGQKQRVAIARAIVRDPAILVLDDALSSVDSHTAAEILAGLRSVMQGRTSIIIAQRVATVRAADQIIVLHEGQVAERGSHSELLRINGHYAAMYRRELLAAELEEL</sequence>
<dbReference type="GO" id="GO:0005886">
    <property type="term" value="C:plasma membrane"/>
    <property type="evidence" value="ECO:0007669"/>
    <property type="project" value="UniProtKB-SubCell"/>
</dbReference>
<dbReference type="SUPFAM" id="SSF52540">
    <property type="entry name" value="P-loop containing nucleoside triphosphate hydrolases"/>
    <property type="match status" value="1"/>
</dbReference>
<dbReference type="PROSITE" id="PS00211">
    <property type="entry name" value="ABC_TRANSPORTER_1"/>
    <property type="match status" value="1"/>
</dbReference>
<evidence type="ECO:0000256" key="1">
    <source>
        <dbReference type="ARBA" id="ARBA00004651"/>
    </source>
</evidence>
<evidence type="ECO:0000256" key="2">
    <source>
        <dbReference type="ARBA" id="ARBA00022448"/>
    </source>
</evidence>
<feature type="transmembrane region" description="Helical" evidence="9">
    <location>
        <begin position="159"/>
        <end position="177"/>
    </location>
</feature>
<dbReference type="OrthoDB" id="9771903at2"/>
<protein>
    <submittedName>
        <fullName evidence="12">ABC transporter</fullName>
    </submittedName>
</protein>
<evidence type="ECO:0000256" key="8">
    <source>
        <dbReference type="ARBA" id="ARBA00023136"/>
    </source>
</evidence>
<dbReference type="CDD" id="cd18541">
    <property type="entry name" value="ABC_6TM_TmrB_like"/>
    <property type="match status" value="1"/>
</dbReference>
<feature type="domain" description="ABC transmembrane type-1" evidence="11">
    <location>
        <begin position="19"/>
        <end position="302"/>
    </location>
</feature>
<evidence type="ECO:0000256" key="7">
    <source>
        <dbReference type="ARBA" id="ARBA00022989"/>
    </source>
</evidence>
<dbReference type="SUPFAM" id="SSF90123">
    <property type="entry name" value="ABC transporter transmembrane region"/>
    <property type="match status" value="1"/>
</dbReference>
<dbReference type="RefSeq" id="WP_097643158.1">
    <property type="nucleotide sequence ID" value="NZ_NQWI01000017.1"/>
</dbReference>
<keyword evidence="8 9" id="KW-0472">Membrane</keyword>
<dbReference type="InterPro" id="IPR003593">
    <property type="entry name" value="AAA+_ATPase"/>
</dbReference>
<dbReference type="GO" id="GO:0016887">
    <property type="term" value="F:ATP hydrolysis activity"/>
    <property type="evidence" value="ECO:0007669"/>
    <property type="project" value="InterPro"/>
</dbReference>
<dbReference type="AlphaFoldDB" id="A0A2A6RLP6"/>
<accession>A0A2A6RLP6</accession>
<dbReference type="SMART" id="SM00382">
    <property type="entry name" value="AAA"/>
    <property type="match status" value="1"/>
</dbReference>